<dbReference type="InterPro" id="IPR036390">
    <property type="entry name" value="WH_DNA-bd_sf"/>
</dbReference>
<dbReference type="AlphaFoldDB" id="A0A1H7J2L0"/>
<dbReference type="InterPro" id="IPR001845">
    <property type="entry name" value="HTH_ArsR_DNA-bd_dom"/>
</dbReference>
<proteinExistence type="predicted"/>
<dbReference type="SMART" id="SM00418">
    <property type="entry name" value="HTH_ARSR"/>
    <property type="match status" value="1"/>
</dbReference>
<evidence type="ECO:0000259" key="1">
    <source>
        <dbReference type="PROSITE" id="PS50987"/>
    </source>
</evidence>
<dbReference type="GO" id="GO:0003677">
    <property type="term" value="F:DNA binding"/>
    <property type="evidence" value="ECO:0007669"/>
    <property type="project" value="UniProtKB-KW"/>
</dbReference>
<dbReference type="CDD" id="cd00090">
    <property type="entry name" value="HTH_ARSR"/>
    <property type="match status" value="1"/>
</dbReference>
<organism evidence="2 3">
    <name type="scientific">Olivibacter domesticus</name>
    <name type="common">Pseudosphingobacterium domesticum</name>
    <dbReference type="NCBI Taxonomy" id="407022"/>
    <lineage>
        <taxon>Bacteria</taxon>
        <taxon>Pseudomonadati</taxon>
        <taxon>Bacteroidota</taxon>
        <taxon>Sphingobacteriia</taxon>
        <taxon>Sphingobacteriales</taxon>
        <taxon>Sphingobacteriaceae</taxon>
        <taxon>Olivibacter</taxon>
    </lineage>
</organism>
<accession>A0A1H7J2L0</accession>
<dbReference type="STRING" id="407022.SAMN05661044_00902"/>
<sequence length="119" mass="13875">MVSHIFETKWLLIKTILETRRDVFQAIADPTRRAIIHLIAQQPLNLNAVADNFDISRPAVSKHIRILTECGLIIIKKQGRERFCNANLKSLREVADWVAHYQLFWTDRLNALEDLLKNE</sequence>
<dbReference type="PROSITE" id="PS50987">
    <property type="entry name" value="HTH_ARSR_2"/>
    <property type="match status" value="1"/>
</dbReference>
<keyword evidence="2" id="KW-0238">DNA-binding</keyword>
<dbReference type="PRINTS" id="PR00778">
    <property type="entry name" value="HTHARSR"/>
</dbReference>
<dbReference type="OrthoDB" id="9799175at2"/>
<name>A0A1H7J2L0_OLID1</name>
<dbReference type="SUPFAM" id="SSF46785">
    <property type="entry name" value="Winged helix' DNA-binding domain"/>
    <property type="match status" value="1"/>
</dbReference>
<dbReference type="NCBIfam" id="NF033788">
    <property type="entry name" value="HTH_metalloreg"/>
    <property type="match status" value="1"/>
</dbReference>
<dbReference type="Pfam" id="PF01022">
    <property type="entry name" value="HTH_5"/>
    <property type="match status" value="1"/>
</dbReference>
<dbReference type="EMBL" id="FOAF01000001">
    <property type="protein sequence ID" value="SEK68949.1"/>
    <property type="molecule type" value="Genomic_DNA"/>
</dbReference>
<dbReference type="Gene3D" id="1.10.10.10">
    <property type="entry name" value="Winged helix-like DNA-binding domain superfamily/Winged helix DNA-binding domain"/>
    <property type="match status" value="1"/>
</dbReference>
<dbReference type="InterPro" id="IPR036388">
    <property type="entry name" value="WH-like_DNA-bd_sf"/>
</dbReference>
<feature type="domain" description="HTH arsR-type" evidence="1">
    <location>
        <begin position="12"/>
        <end position="106"/>
    </location>
</feature>
<dbReference type="Proteomes" id="UP000199421">
    <property type="component" value="Unassembled WGS sequence"/>
</dbReference>
<evidence type="ECO:0000313" key="2">
    <source>
        <dbReference type="EMBL" id="SEK68949.1"/>
    </source>
</evidence>
<reference evidence="3" key="1">
    <citation type="submission" date="2016-10" db="EMBL/GenBank/DDBJ databases">
        <authorList>
            <person name="Varghese N."/>
            <person name="Submissions S."/>
        </authorList>
    </citation>
    <scope>NUCLEOTIDE SEQUENCE [LARGE SCALE GENOMIC DNA]</scope>
    <source>
        <strain evidence="3">DSM 18733</strain>
    </source>
</reference>
<dbReference type="PANTHER" id="PTHR38600:SF2">
    <property type="entry name" value="SLL0088 PROTEIN"/>
    <property type="match status" value="1"/>
</dbReference>
<dbReference type="InterPro" id="IPR011991">
    <property type="entry name" value="ArsR-like_HTH"/>
</dbReference>
<dbReference type="PANTHER" id="PTHR38600">
    <property type="entry name" value="TRANSCRIPTIONAL REGULATORY PROTEIN"/>
    <property type="match status" value="1"/>
</dbReference>
<keyword evidence="3" id="KW-1185">Reference proteome</keyword>
<dbReference type="GO" id="GO:0003700">
    <property type="term" value="F:DNA-binding transcription factor activity"/>
    <property type="evidence" value="ECO:0007669"/>
    <property type="project" value="InterPro"/>
</dbReference>
<gene>
    <name evidence="2" type="ORF">SAMN05661044_00902</name>
</gene>
<evidence type="ECO:0000313" key="3">
    <source>
        <dbReference type="Proteomes" id="UP000199421"/>
    </source>
</evidence>
<protein>
    <submittedName>
        <fullName evidence="2">DNA-binding transcriptional regulator, ArsR family</fullName>
    </submittedName>
</protein>